<protein>
    <submittedName>
        <fullName evidence="3">ABC transporter permease</fullName>
    </submittedName>
</protein>
<feature type="transmembrane region" description="Helical" evidence="2">
    <location>
        <begin position="83"/>
        <end position="104"/>
    </location>
</feature>
<feature type="region of interest" description="Disordered" evidence="1">
    <location>
        <begin position="1"/>
        <end position="25"/>
    </location>
</feature>
<feature type="transmembrane region" description="Helical" evidence="2">
    <location>
        <begin position="50"/>
        <end position="71"/>
    </location>
</feature>
<proteinExistence type="predicted"/>
<feature type="transmembrane region" description="Helical" evidence="2">
    <location>
        <begin position="207"/>
        <end position="230"/>
    </location>
</feature>
<evidence type="ECO:0000313" key="4">
    <source>
        <dbReference type="Proteomes" id="UP001321047"/>
    </source>
</evidence>
<sequence length="299" mass="30946">MTDGDVAKETEGVTGTETTETGHAYATPGARGLISAIVRRELRTVARTRTFALLTAALAAILLGIGWAGGGMESGYVPTVVDVLTPLEVLVPIVAVVFGYRAILGDRERGELEVFRTYPISSWQLVLGTYLGRAIGVVLAVTVPLTLVFIGVVFTETERLRVYATHAGADSPVLFARLIVLAVVFALVVLAIAIAVSALVSSARTGLVAAALALLVVLFGLDLAIIYGFVAGPLGEGSLIYALPLSPLSAFRGLVLEKVIVTAAGTGPRAASPIASLFGLAAWTIGSLVVATLGVEHLE</sequence>
<keyword evidence="2" id="KW-0812">Transmembrane</keyword>
<dbReference type="PANTHER" id="PTHR43471">
    <property type="entry name" value="ABC TRANSPORTER PERMEASE"/>
    <property type="match status" value="1"/>
</dbReference>
<feature type="compositionally biased region" description="Basic and acidic residues" evidence="1">
    <location>
        <begin position="1"/>
        <end position="11"/>
    </location>
</feature>
<dbReference type="GO" id="GO:0005886">
    <property type="term" value="C:plasma membrane"/>
    <property type="evidence" value="ECO:0007669"/>
    <property type="project" value="UniProtKB-SubCell"/>
</dbReference>
<accession>A0AAP2ZAL3</accession>
<dbReference type="Pfam" id="PF12679">
    <property type="entry name" value="ABC2_membrane_2"/>
    <property type="match status" value="1"/>
</dbReference>
<feature type="transmembrane region" description="Helical" evidence="2">
    <location>
        <begin position="274"/>
        <end position="295"/>
    </location>
</feature>
<dbReference type="EMBL" id="JAOPJZ010000021">
    <property type="protein sequence ID" value="MCU4753737.1"/>
    <property type="molecule type" value="Genomic_DNA"/>
</dbReference>
<dbReference type="AlphaFoldDB" id="A0AAP2ZAL3"/>
<evidence type="ECO:0000313" key="3">
    <source>
        <dbReference type="EMBL" id="MCU4753737.1"/>
    </source>
</evidence>
<feature type="transmembrane region" description="Helical" evidence="2">
    <location>
        <begin position="125"/>
        <end position="154"/>
    </location>
</feature>
<keyword evidence="2" id="KW-0472">Membrane</keyword>
<reference evidence="3 4" key="1">
    <citation type="submission" date="2022-09" db="EMBL/GenBank/DDBJ databases">
        <title>Enrichment on poylsaccharides allowed isolation of novel metabolic and taxonomic groups of Haloarchaea.</title>
        <authorList>
            <person name="Sorokin D.Y."/>
            <person name="Elcheninov A.G."/>
            <person name="Khizhniak T.V."/>
            <person name="Kolganova T.V."/>
            <person name="Kublanov I.V."/>
        </authorList>
    </citation>
    <scope>NUCLEOTIDE SEQUENCE [LARGE SCALE GENOMIC DNA]</scope>
    <source>
        <strain evidence="3 4">AArc-curdl1</strain>
    </source>
</reference>
<feature type="compositionally biased region" description="Low complexity" evidence="1">
    <location>
        <begin position="12"/>
        <end position="22"/>
    </location>
</feature>
<comment type="caution">
    <text evidence="3">The sequence shown here is derived from an EMBL/GenBank/DDBJ whole genome shotgun (WGS) entry which is preliminary data.</text>
</comment>
<dbReference type="PANTHER" id="PTHR43471:SF1">
    <property type="entry name" value="ABC TRANSPORTER PERMEASE PROTEIN NOSY-RELATED"/>
    <property type="match status" value="1"/>
</dbReference>
<dbReference type="GO" id="GO:0140359">
    <property type="term" value="F:ABC-type transporter activity"/>
    <property type="evidence" value="ECO:0007669"/>
    <property type="project" value="InterPro"/>
</dbReference>
<keyword evidence="2" id="KW-1133">Transmembrane helix</keyword>
<evidence type="ECO:0000256" key="1">
    <source>
        <dbReference type="SAM" id="MobiDB-lite"/>
    </source>
</evidence>
<dbReference type="RefSeq" id="WP_342810046.1">
    <property type="nucleotide sequence ID" value="NZ_JAOPJZ010000021.1"/>
</dbReference>
<dbReference type="Proteomes" id="UP001321047">
    <property type="component" value="Unassembled WGS sequence"/>
</dbReference>
<organism evidence="3 4">
    <name type="scientific">Natronosalvus hydrolyticus</name>
    <dbReference type="NCBI Taxonomy" id="2979988"/>
    <lineage>
        <taxon>Archaea</taxon>
        <taxon>Methanobacteriati</taxon>
        <taxon>Methanobacteriota</taxon>
        <taxon>Stenosarchaea group</taxon>
        <taxon>Halobacteria</taxon>
        <taxon>Halobacteriales</taxon>
        <taxon>Natrialbaceae</taxon>
        <taxon>Natronosalvus</taxon>
    </lineage>
</organism>
<name>A0AAP2ZAL3_9EURY</name>
<feature type="transmembrane region" description="Helical" evidence="2">
    <location>
        <begin position="174"/>
        <end position="200"/>
    </location>
</feature>
<keyword evidence="4" id="KW-1185">Reference proteome</keyword>
<evidence type="ECO:0000256" key="2">
    <source>
        <dbReference type="SAM" id="Phobius"/>
    </source>
</evidence>
<gene>
    <name evidence="3" type="ORF">OB919_17400</name>
</gene>